<proteinExistence type="predicted"/>
<sequence length="190" mass="20670">MIGQRRPARIDELLDASMEAFAARGYFGTTTAQVARRMGVSQPYVIQTFGSKRELFLQTHRHAGALIVAAFRAVSGGEFSPSRLGAAYLELVLTRRAAVLVHAHAFSAASAEPLIGHEARRLFDEVYGAVTAAGASVAEAAAFLSRGMLINNLLLMDASQHLDEHDARPLVELILHLRSEHIPVYPPNQE</sequence>
<evidence type="ECO:0000256" key="2">
    <source>
        <dbReference type="PROSITE-ProRule" id="PRU00335"/>
    </source>
</evidence>
<dbReference type="PRINTS" id="PR00455">
    <property type="entry name" value="HTHTETR"/>
</dbReference>
<organism evidence="4 5">
    <name type="scientific">Jatrophihabitans endophyticus</name>
    <dbReference type="NCBI Taxonomy" id="1206085"/>
    <lineage>
        <taxon>Bacteria</taxon>
        <taxon>Bacillati</taxon>
        <taxon>Actinomycetota</taxon>
        <taxon>Actinomycetes</taxon>
        <taxon>Jatrophihabitantales</taxon>
        <taxon>Jatrophihabitantaceae</taxon>
        <taxon>Jatrophihabitans</taxon>
    </lineage>
</organism>
<dbReference type="STRING" id="1206085.SAMN05443575_0534"/>
<dbReference type="SUPFAM" id="SSF46689">
    <property type="entry name" value="Homeodomain-like"/>
    <property type="match status" value="1"/>
</dbReference>
<accession>A0A1M5DCQ8</accession>
<dbReference type="Proteomes" id="UP000186132">
    <property type="component" value="Unassembled WGS sequence"/>
</dbReference>
<evidence type="ECO:0000256" key="1">
    <source>
        <dbReference type="ARBA" id="ARBA00023125"/>
    </source>
</evidence>
<feature type="domain" description="HTH tetR-type" evidence="3">
    <location>
        <begin position="7"/>
        <end position="67"/>
    </location>
</feature>
<gene>
    <name evidence="4" type="ORF">SAMN05443575_0534</name>
</gene>
<keyword evidence="1 2" id="KW-0238">DNA-binding</keyword>
<dbReference type="AlphaFoldDB" id="A0A1M5DCQ8"/>
<dbReference type="EMBL" id="FQVU01000001">
    <property type="protein sequence ID" value="SHF64716.1"/>
    <property type="molecule type" value="Genomic_DNA"/>
</dbReference>
<protein>
    <submittedName>
        <fullName evidence="4">Transcriptional regulator, TetR family</fullName>
    </submittedName>
</protein>
<dbReference type="InterPro" id="IPR001647">
    <property type="entry name" value="HTH_TetR"/>
</dbReference>
<evidence type="ECO:0000313" key="4">
    <source>
        <dbReference type="EMBL" id="SHF64716.1"/>
    </source>
</evidence>
<feature type="DNA-binding region" description="H-T-H motif" evidence="2">
    <location>
        <begin position="30"/>
        <end position="49"/>
    </location>
</feature>
<dbReference type="PROSITE" id="PS50977">
    <property type="entry name" value="HTH_TETR_2"/>
    <property type="match status" value="1"/>
</dbReference>
<dbReference type="GO" id="GO:0003677">
    <property type="term" value="F:DNA binding"/>
    <property type="evidence" value="ECO:0007669"/>
    <property type="project" value="UniProtKB-UniRule"/>
</dbReference>
<evidence type="ECO:0000259" key="3">
    <source>
        <dbReference type="PROSITE" id="PS50977"/>
    </source>
</evidence>
<evidence type="ECO:0000313" key="5">
    <source>
        <dbReference type="Proteomes" id="UP000186132"/>
    </source>
</evidence>
<name>A0A1M5DCQ8_9ACTN</name>
<dbReference type="Gene3D" id="1.10.357.10">
    <property type="entry name" value="Tetracycline Repressor, domain 2"/>
    <property type="match status" value="1"/>
</dbReference>
<keyword evidence="5" id="KW-1185">Reference proteome</keyword>
<reference evidence="5" key="1">
    <citation type="submission" date="2016-11" db="EMBL/GenBank/DDBJ databases">
        <authorList>
            <person name="Varghese N."/>
            <person name="Submissions S."/>
        </authorList>
    </citation>
    <scope>NUCLEOTIDE SEQUENCE [LARGE SCALE GENOMIC DNA]</scope>
    <source>
        <strain evidence="5">DSM 45627</strain>
    </source>
</reference>
<dbReference type="Pfam" id="PF00440">
    <property type="entry name" value="TetR_N"/>
    <property type="match status" value="1"/>
</dbReference>
<dbReference type="InterPro" id="IPR009057">
    <property type="entry name" value="Homeodomain-like_sf"/>
</dbReference>